<evidence type="ECO:0000313" key="7">
    <source>
        <dbReference type="Proteomes" id="UP000694388"/>
    </source>
</evidence>
<sequence length="904" mass="99260">MKLEIGTFKLKDDNSDDEDDLAISSKWTYETSSGRWLRITETQKRRDNGSVLNPDKVDKGGLVLNIGAESPWKGDAAETGNTSSRKELDIEPGERLSSSDSQNMAGSVRGCPGSTAGCGPCGEQASPGSPRRRGLLKRVENLSFKRKTRHKLPTRREGLVISGPFPTADSLERPACQLQCFDLQNDQTLTWSSRPTKHGDFVGHKPEFNGKCDLQMAGYRGGTASYESLMFQLPLDHKPGTFPRALSSDTYILPEDHDVNWHTGSFHLRATACHSHGANRTLSSESILAQQRNVRAHKARCNSCESLLSRVSIYDNVPTRHGPGNSILPSLPGGLEELLAQVVGLQRTVASWTRQVWLELEPNGEDDAGRACGRGNGGDSDSCGGSSASAGSPGSRRSPPGHSDADTGCVTASDGESTGDSLTELDRDGRPSEGSNCRDVPDSEPAETRASNTCQVEGLSVQELTAVQLCILRKLALLRLTGLLEKHSSSNKIGWSWPLPRFMRRTKGATEMSERGAVFGASLTFNAQRSGHALPHGIQLAIAYLQEQGSDQVGLFRKSGVKSRIQALREMNQSTPGAVDYTGQSPYDVADMLKQYFRDLPEPLLTSKLSETLLLIFQTVPVECQVDAAHATLLLLPAESREALQTLLALLSAVACRECDNHMPAGNLALCLAPSLFHLTTLRREGSSSRSLQRKPSVGKPDQRELGENQAATQALSLMIRDANSLFLVPSSWLPQVQTTSEQFQWEGPRDWDEASEPVNALNLLESRLQQIRRECRGRARGWRPMPSVYITDLAYRKHVGGHLLPQWKSSIEIPAPPVDVLERLLHERDLWDTEVLHAITVQPVAAPRGNADLYHYVCRSVPPLLPRSHVLLRGREAEWYRKVYGHLCAAELVRIRDSFSPDP</sequence>
<feature type="region of interest" description="Disordered" evidence="3">
    <location>
        <begin position="363"/>
        <end position="452"/>
    </location>
</feature>
<evidence type="ECO:0000313" key="6">
    <source>
        <dbReference type="Ensembl" id="ENSEBUP00000020394.1"/>
    </source>
</evidence>
<keyword evidence="7" id="KW-1185">Reference proteome</keyword>
<evidence type="ECO:0000256" key="2">
    <source>
        <dbReference type="ARBA" id="ARBA00022553"/>
    </source>
</evidence>
<dbReference type="GO" id="GO:0007165">
    <property type="term" value="P:signal transduction"/>
    <property type="evidence" value="ECO:0007669"/>
    <property type="project" value="InterPro"/>
</dbReference>
<dbReference type="AlphaFoldDB" id="A0A8C4WYW2"/>
<evidence type="ECO:0000259" key="4">
    <source>
        <dbReference type="PROSITE" id="PS50238"/>
    </source>
</evidence>
<accession>A0A8C4WYW2</accession>
<dbReference type="SMART" id="SM00324">
    <property type="entry name" value="RhoGAP"/>
    <property type="match status" value="1"/>
</dbReference>
<dbReference type="Gene3D" id="3.30.530.20">
    <property type="match status" value="1"/>
</dbReference>
<dbReference type="GO" id="GO:0030036">
    <property type="term" value="P:actin cytoskeleton organization"/>
    <property type="evidence" value="ECO:0007669"/>
    <property type="project" value="TreeGrafter"/>
</dbReference>
<evidence type="ECO:0000259" key="5">
    <source>
        <dbReference type="PROSITE" id="PS50848"/>
    </source>
</evidence>
<dbReference type="PROSITE" id="PS50238">
    <property type="entry name" value="RHOGAP"/>
    <property type="match status" value="1"/>
</dbReference>
<dbReference type="InterPro" id="IPR000198">
    <property type="entry name" value="RhoGAP_dom"/>
</dbReference>
<proteinExistence type="predicted"/>
<feature type="compositionally biased region" description="Basic and acidic residues" evidence="3">
    <location>
        <begin position="84"/>
        <end position="94"/>
    </location>
</feature>
<dbReference type="InterPro" id="IPR008936">
    <property type="entry name" value="Rho_GTPase_activation_prot"/>
</dbReference>
<evidence type="ECO:0000256" key="1">
    <source>
        <dbReference type="ARBA" id="ARBA00022468"/>
    </source>
</evidence>
<feature type="domain" description="Rho-GAP" evidence="4">
    <location>
        <begin position="521"/>
        <end position="727"/>
    </location>
</feature>
<dbReference type="Pfam" id="PF00620">
    <property type="entry name" value="RhoGAP"/>
    <property type="match status" value="1"/>
</dbReference>
<feature type="region of interest" description="Disordered" evidence="3">
    <location>
        <begin position="69"/>
        <end position="111"/>
    </location>
</feature>
<feature type="compositionally biased region" description="Low complexity" evidence="3">
    <location>
        <begin position="379"/>
        <end position="402"/>
    </location>
</feature>
<keyword evidence="2" id="KW-0597">Phosphoprotein</keyword>
<dbReference type="GeneTree" id="ENSGT00950000183061"/>
<organism evidence="6 7">
    <name type="scientific">Eptatretus burgeri</name>
    <name type="common">Inshore hagfish</name>
    <dbReference type="NCBI Taxonomy" id="7764"/>
    <lineage>
        <taxon>Eukaryota</taxon>
        <taxon>Metazoa</taxon>
        <taxon>Chordata</taxon>
        <taxon>Craniata</taxon>
        <taxon>Vertebrata</taxon>
        <taxon>Cyclostomata</taxon>
        <taxon>Myxini</taxon>
        <taxon>Myxiniformes</taxon>
        <taxon>Myxinidae</taxon>
        <taxon>Eptatretinae</taxon>
        <taxon>Eptatretus</taxon>
    </lineage>
</organism>
<feature type="compositionally biased region" description="Polar residues" evidence="3">
    <location>
        <begin position="96"/>
        <end position="105"/>
    </location>
</feature>
<reference evidence="6" key="1">
    <citation type="submission" date="2025-08" db="UniProtKB">
        <authorList>
            <consortium name="Ensembl"/>
        </authorList>
    </citation>
    <scope>IDENTIFICATION</scope>
</reference>
<feature type="region of interest" description="Disordered" evidence="3">
    <location>
        <begin position="687"/>
        <end position="707"/>
    </location>
</feature>
<dbReference type="SUPFAM" id="SSF55961">
    <property type="entry name" value="Bet v1-like"/>
    <property type="match status" value="1"/>
</dbReference>
<dbReference type="Ensembl" id="ENSEBUT00000020970.1">
    <property type="protein sequence ID" value="ENSEBUP00000020394.1"/>
    <property type="gene ID" value="ENSEBUG00000012614.1"/>
</dbReference>
<dbReference type="Proteomes" id="UP000694388">
    <property type="component" value="Unplaced"/>
</dbReference>
<evidence type="ECO:0008006" key="8">
    <source>
        <dbReference type="Google" id="ProtNLM"/>
    </source>
</evidence>
<dbReference type="GO" id="GO:0035023">
    <property type="term" value="P:regulation of Rho protein signal transduction"/>
    <property type="evidence" value="ECO:0007669"/>
    <property type="project" value="TreeGrafter"/>
</dbReference>
<dbReference type="PROSITE" id="PS50848">
    <property type="entry name" value="START"/>
    <property type="match status" value="1"/>
</dbReference>
<dbReference type="PANTHER" id="PTHR12659">
    <property type="entry name" value="RHO-TYPE GTPASE ACTIVATING PROTEIN"/>
    <property type="match status" value="1"/>
</dbReference>
<keyword evidence="1" id="KW-0343">GTPase activation</keyword>
<dbReference type="InterPro" id="IPR023393">
    <property type="entry name" value="START-like_dom_sf"/>
</dbReference>
<dbReference type="InterPro" id="IPR002913">
    <property type="entry name" value="START_lipid-bd_dom"/>
</dbReference>
<dbReference type="GO" id="GO:0008289">
    <property type="term" value="F:lipid binding"/>
    <property type="evidence" value="ECO:0007669"/>
    <property type="project" value="InterPro"/>
</dbReference>
<dbReference type="Gene3D" id="1.10.555.10">
    <property type="entry name" value="Rho GTPase activation protein"/>
    <property type="match status" value="1"/>
</dbReference>
<protein>
    <recommendedName>
        <fullName evidence="8">Rho GTPase-activating protein 7</fullName>
    </recommendedName>
</protein>
<dbReference type="SUPFAM" id="SSF48350">
    <property type="entry name" value="GTPase activation domain, GAP"/>
    <property type="match status" value="1"/>
</dbReference>
<name>A0A8C4WYW2_EPTBU</name>
<reference evidence="6" key="2">
    <citation type="submission" date="2025-09" db="UniProtKB">
        <authorList>
            <consortium name="Ensembl"/>
        </authorList>
    </citation>
    <scope>IDENTIFICATION</scope>
</reference>
<dbReference type="PANTHER" id="PTHR12659:SF7">
    <property type="entry name" value="CROSSVEINLESS C, ISOFORM C"/>
    <property type="match status" value="1"/>
</dbReference>
<evidence type="ECO:0000256" key="3">
    <source>
        <dbReference type="SAM" id="MobiDB-lite"/>
    </source>
</evidence>
<dbReference type="GO" id="GO:0005096">
    <property type="term" value="F:GTPase activator activity"/>
    <property type="evidence" value="ECO:0007669"/>
    <property type="project" value="UniProtKB-KW"/>
</dbReference>
<feature type="domain" description="START" evidence="5">
    <location>
        <begin position="754"/>
        <end position="874"/>
    </location>
</feature>